<protein>
    <submittedName>
        <fullName evidence="8 9">Uncharacterized protein</fullName>
    </submittedName>
</protein>
<dbReference type="AlphaFoldDB" id="A0A915BAF8"/>
<sequence length="66" mass="8038">MYTALRVYLCVFFPPLAVYFEYLQCNVHVILNLFLWILIVPACFHAFWFCFLRKDPQFESIKIHTF</sequence>
<reference evidence="8 9" key="1">
    <citation type="submission" date="2022-11" db="UniProtKB">
        <authorList>
            <consortium name="WormBaseParasite"/>
        </authorList>
    </citation>
    <scope>IDENTIFICATION</scope>
</reference>
<evidence type="ECO:0000256" key="1">
    <source>
        <dbReference type="ARBA" id="ARBA00004370"/>
    </source>
</evidence>
<evidence type="ECO:0000256" key="5">
    <source>
        <dbReference type="ARBA" id="ARBA00023136"/>
    </source>
</evidence>
<evidence type="ECO:0000256" key="4">
    <source>
        <dbReference type="ARBA" id="ARBA00022989"/>
    </source>
</evidence>
<accession>A0A915BAF8</accession>
<dbReference type="WBParaSite" id="PgR030_g019_t02">
    <property type="protein sequence ID" value="PgR030_g019_t02"/>
    <property type="gene ID" value="PgR030_g019"/>
</dbReference>
<keyword evidence="7" id="KW-1185">Reference proteome</keyword>
<evidence type="ECO:0000313" key="9">
    <source>
        <dbReference type="WBParaSite" id="PgR030_g019_t02"/>
    </source>
</evidence>
<dbReference type="Proteomes" id="UP000887569">
    <property type="component" value="Unplaced"/>
</dbReference>
<evidence type="ECO:0000313" key="8">
    <source>
        <dbReference type="WBParaSite" id="PgR030_g019_t01"/>
    </source>
</evidence>
<dbReference type="WBParaSite" id="PgR030_g019_t01">
    <property type="protein sequence ID" value="PgR030_g019_t01"/>
    <property type="gene ID" value="PgR030_g019"/>
</dbReference>
<keyword evidence="5 6" id="KW-0472">Membrane</keyword>
<dbReference type="InterPro" id="IPR000612">
    <property type="entry name" value="PMP3"/>
</dbReference>
<name>A0A915BAF8_PARUN</name>
<feature type="transmembrane region" description="Helical" evidence="6">
    <location>
        <begin position="29"/>
        <end position="52"/>
    </location>
</feature>
<dbReference type="Pfam" id="PF01679">
    <property type="entry name" value="Pmp3"/>
    <property type="match status" value="1"/>
</dbReference>
<keyword evidence="4 6" id="KW-1133">Transmembrane helix</keyword>
<proteinExistence type="inferred from homology"/>
<evidence type="ECO:0000256" key="3">
    <source>
        <dbReference type="ARBA" id="ARBA00022692"/>
    </source>
</evidence>
<evidence type="ECO:0000256" key="6">
    <source>
        <dbReference type="SAM" id="Phobius"/>
    </source>
</evidence>
<evidence type="ECO:0000313" key="7">
    <source>
        <dbReference type="Proteomes" id="UP000887569"/>
    </source>
</evidence>
<dbReference type="GO" id="GO:0016020">
    <property type="term" value="C:membrane"/>
    <property type="evidence" value="ECO:0007669"/>
    <property type="project" value="UniProtKB-SubCell"/>
</dbReference>
<comment type="subcellular location">
    <subcellularLocation>
        <location evidence="1">Membrane</location>
    </subcellularLocation>
</comment>
<comment type="similarity">
    <text evidence="2">Belongs to the UPF0057 (PMP3) family.</text>
</comment>
<keyword evidence="3 6" id="KW-0812">Transmembrane</keyword>
<organism evidence="7 8">
    <name type="scientific">Parascaris univalens</name>
    <name type="common">Nematode worm</name>
    <dbReference type="NCBI Taxonomy" id="6257"/>
    <lineage>
        <taxon>Eukaryota</taxon>
        <taxon>Metazoa</taxon>
        <taxon>Ecdysozoa</taxon>
        <taxon>Nematoda</taxon>
        <taxon>Chromadorea</taxon>
        <taxon>Rhabditida</taxon>
        <taxon>Spirurina</taxon>
        <taxon>Ascaridomorpha</taxon>
        <taxon>Ascaridoidea</taxon>
        <taxon>Ascarididae</taxon>
        <taxon>Parascaris</taxon>
    </lineage>
</organism>
<evidence type="ECO:0000256" key="2">
    <source>
        <dbReference type="ARBA" id="ARBA00009530"/>
    </source>
</evidence>
<feature type="transmembrane region" description="Helical" evidence="6">
    <location>
        <begin position="7"/>
        <end position="23"/>
    </location>
</feature>